<evidence type="ECO:0000256" key="1">
    <source>
        <dbReference type="SAM" id="MobiDB-lite"/>
    </source>
</evidence>
<dbReference type="EMBL" id="DS231701">
    <property type="protein sequence ID" value="KNB03761.1"/>
    <property type="molecule type" value="Genomic_DNA"/>
</dbReference>
<feature type="region of interest" description="Disordered" evidence="1">
    <location>
        <begin position="99"/>
        <end position="124"/>
    </location>
</feature>
<dbReference type="VEuPathDB" id="FungiDB:FOXG_19192"/>
<organism evidence="2 3">
    <name type="scientific">Fusarium oxysporum f. sp. lycopersici (strain 4287 / CBS 123668 / FGSC 9935 / NRRL 34936)</name>
    <name type="common">Fusarium vascular wilt of tomato</name>
    <dbReference type="NCBI Taxonomy" id="426428"/>
    <lineage>
        <taxon>Eukaryota</taxon>
        <taxon>Fungi</taxon>
        <taxon>Dikarya</taxon>
        <taxon>Ascomycota</taxon>
        <taxon>Pezizomycotina</taxon>
        <taxon>Sordariomycetes</taxon>
        <taxon>Hypocreomycetidae</taxon>
        <taxon>Hypocreales</taxon>
        <taxon>Nectriaceae</taxon>
        <taxon>Fusarium</taxon>
        <taxon>Fusarium oxysporum species complex</taxon>
    </lineage>
</organism>
<dbReference type="GeneID" id="28959898"/>
<reference evidence="2" key="1">
    <citation type="submission" date="2007-04" db="EMBL/GenBank/DDBJ databases">
        <authorList>
            <consortium name="The Broad Institute Genome Sequencing Platform"/>
            <person name="Birren B."/>
            <person name="Lander E."/>
            <person name="Galagan J."/>
            <person name="Nusbaum C."/>
            <person name="Devon K."/>
            <person name="Ma L.-J."/>
            <person name="Jaffe D."/>
            <person name="Butler J."/>
            <person name="Alvarez P."/>
            <person name="Gnerre S."/>
            <person name="Grabherr M."/>
            <person name="Kleber M."/>
            <person name="Mauceli E."/>
            <person name="Brockman W."/>
            <person name="MacCallum I.A."/>
            <person name="Young S."/>
            <person name="LaButti K."/>
            <person name="DeCaprio D."/>
            <person name="Crawford M."/>
            <person name="Koehrsen M."/>
            <person name="Engels R."/>
            <person name="Montgomery P."/>
            <person name="Pearson M."/>
            <person name="Howarth C."/>
            <person name="Larson L."/>
            <person name="White J."/>
            <person name="O'Leary S."/>
            <person name="Kodira C."/>
            <person name="Zeng Q."/>
            <person name="Yandava C."/>
            <person name="Alvarado L."/>
            <person name="Kistler C."/>
            <person name="Shim W.-B."/>
            <person name="Kang S."/>
            <person name="Woloshuk C."/>
        </authorList>
    </citation>
    <scope>NUCLEOTIDE SEQUENCE</scope>
    <source>
        <strain evidence="2">4287</strain>
    </source>
</reference>
<protein>
    <submittedName>
        <fullName evidence="2">Uncharacterized protein</fullName>
    </submittedName>
</protein>
<accession>A0A0J9UYV2</accession>
<evidence type="ECO:0000313" key="2">
    <source>
        <dbReference type="EMBL" id="KNB03761.1"/>
    </source>
</evidence>
<name>A0A0J9UYV2_FUSO4</name>
<dbReference type="KEGG" id="fox:FOXG_19192"/>
<dbReference type="AlphaFoldDB" id="A0A0J9UYV2"/>
<evidence type="ECO:0000313" key="3">
    <source>
        <dbReference type="Proteomes" id="UP000009097"/>
    </source>
</evidence>
<feature type="region of interest" description="Disordered" evidence="1">
    <location>
        <begin position="550"/>
        <end position="573"/>
    </location>
</feature>
<proteinExistence type="predicted"/>
<dbReference type="OrthoDB" id="27483at2759"/>
<dbReference type="RefSeq" id="XP_018241806.1">
    <property type="nucleotide sequence ID" value="XM_018399391.1"/>
</dbReference>
<gene>
    <name evidence="2" type="ORF">FOXG_19192</name>
</gene>
<sequence>MLFAETTHEMTDNLILTTVESSIDGLYTPEGHFLTENKELDAENEVLGFDVGRQWDLEPAGDDDKGMSNGYLMEEHEMTRRWHDHAVLLIPKEGLLDLVRPDGGQNTSRRPVRSTRDQETHHPGMTPVVAMVVDDLEKNPGGTFKVADNIIDELCDSGNDTQVLCTCINPIVNWCLRSGYMPLYTTAFRKTPITVVHVLVEYLAKKYQGSEDSIDWKEWLDDITKKPIGRFGISYRNFSRTILAVSPPVWKSFDAWSETIMDEKLDSELSWEYKDLEMILDLIRLRCDNTHWIINRLLPRVASGYHNEGHSAFLIQLLFHIYQFRKEPQLKHAKAMFESIINHSDGKLNFSPDRLEPTEEAWLVHTPRHDMICGPFVQLTTECHAIGAFVEASRILKETFSLFVTEKVKRILVKDPFGLIFCLITPLIRLSADGLWRKVPALLEVLELLVRKIIRLDLPRQSQAVGGLDTVWEFNAPKTRRLHIEHAIGVEESHQALIVLNQTTGTSWFSNYSGLEKVLQPLRGHFMRKALGEQRHREIILLEGVTPYGPPLNSAEVRRPPTGDGSQPGKRLCTSEMGAIDRGLPYDQTAGQTEAGNV</sequence>
<dbReference type="Proteomes" id="UP000009097">
    <property type="component" value="Unassembled WGS sequence"/>
</dbReference>
<reference evidence="2" key="2">
    <citation type="journal article" date="2010" name="Nature">
        <title>Comparative genomics reveals mobile pathogenicity chromosomes in Fusarium.</title>
        <authorList>
            <person name="Ma L.J."/>
            <person name="van der Does H.C."/>
            <person name="Borkovich K.A."/>
            <person name="Coleman J.J."/>
            <person name="Daboussi M.J."/>
            <person name="Di Pietro A."/>
            <person name="Dufresne M."/>
            <person name="Freitag M."/>
            <person name="Grabherr M."/>
            <person name="Henrissat B."/>
            <person name="Houterman P.M."/>
            <person name="Kang S."/>
            <person name="Shim W.B."/>
            <person name="Woloshuk C."/>
            <person name="Xie X."/>
            <person name="Xu J.R."/>
            <person name="Antoniw J."/>
            <person name="Baker S.E."/>
            <person name="Bluhm B.H."/>
            <person name="Breakspear A."/>
            <person name="Brown D.W."/>
            <person name="Butchko R.A."/>
            <person name="Chapman S."/>
            <person name="Coulson R."/>
            <person name="Coutinho P.M."/>
            <person name="Danchin E.G."/>
            <person name="Diener A."/>
            <person name="Gale L.R."/>
            <person name="Gardiner D.M."/>
            <person name="Goff S."/>
            <person name="Hammond-Kosack K.E."/>
            <person name="Hilburn K."/>
            <person name="Hua-Van A."/>
            <person name="Jonkers W."/>
            <person name="Kazan K."/>
            <person name="Kodira C.D."/>
            <person name="Koehrsen M."/>
            <person name="Kumar L."/>
            <person name="Lee Y.H."/>
            <person name="Li L."/>
            <person name="Manners J.M."/>
            <person name="Miranda-Saavedra D."/>
            <person name="Mukherjee M."/>
            <person name="Park G."/>
            <person name="Park J."/>
            <person name="Park S.Y."/>
            <person name="Proctor R.H."/>
            <person name="Regev A."/>
            <person name="Ruiz-Roldan M.C."/>
            <person name="Sain D."/>
            <person name="Sakthikumar S."/>
            <person name="Sykes S."/>
            <person name="Schwartz D.C."/>
            <person name="Turgeon B.G."/>
            <person name="Wapinski I."/>
            <person name="Yoder O."/>
            <person name="Young S."/>
            <person name="Zeng Q."/>
            <person name="Zhou S."/>
            <person name="Galagan J."/>
            <person name="Cuomo C.A."/>
            <person name="Kistler H.C."/>
            <person name="Rep M."/>
        </authorList>
    </citation>
    <scope>NUCLEOTIDE SEQUENCE [LARGE SCALE GENOMIC DNA]</scope>
    <source>
        <strain evidence="2">4287</strain>
    </source>
</reference>